<name>A0ACC1J5J5_9FUNG</name>
<keyword evidence="2" id="KW-1185">Reference proteome</keyword>
<accession>A0ACC1J5J5</accession>
<proteinExistence type="predicted"/>
<comment type="caution">
    <text evidence="1">The sequence shown here is derived from an EMBL/GenBank/DDBJ whole genome shotgun (WGS) entry which is preliminary data.</text>
</comment>
<feature type="non-terminal residue" evidence="1">
    <location>
        <position position="425"/>
    </location>
</feature>
<dbReference type="Proteomes" id="UP001150603">
    <property type="component" value="Unassembled WGS sequence"/>
</dbReference>
<organism evidence="1 2">
    <name type="scientific">Linderina macrospora</name>
    <dbReference type="NCBI Taxonomy" id="4868"/>
    <lineage>
        <taxon>Eukaryota</taxon>
        <taxon>Fungi</taxon>
        <taxon>Fungi incertae sedis</taxon>
        <taxon>Zoopagomycota</taxon>
        <taxon>Kickxellomycotina</taxon>
        <taxon>Kickxellomycetes</taxon>
        <taxon>Kickxellales</taxon>
        <taxon>Kickxellaceae</taxon>
        <taxon>Linderina</taxon>
    </lineage>
</organism>
<evidence type="ECO:0000313" key="1">
    <source>
        <dbReference type="EMBL" id="KAJ1938246.1"/>
    </source>
</evidence>
<sequence length="425" mass="50003">MHEQYGCLNDVGYGKLLTPILNHLRTSIRGEKNELERTRLTIKAASVCQLWRNFFLKDIYSALVFEIYDTRPPPPETETEESSDDVDDEDDDAYQARISERNRQRRLQRVPYHHFSPEDFAWRTNANLIVGNGLMHLTTEVVMRGRYGYDFNTLAYMLPTWGANHVDWPNVKKLSFVGHMGEGSSDVFADDVQVFIDMVFDKMPNINDIRYGRRMLNNKQFVCFLLALLYHYLPDLRTLGLDHLLPFTYPLKYSPELTRVRIDPTFVKAYHNFPPINPKPLRWLEIFGVRSDYIWSYFQQPPPKEGEYTLLEFPNLEYLHLDQVGSVWTNVDMPDGISRMKLSFPKIQELHLVNMLRVYPDIFEPFANSKLRKLTLEEHSAQILDLPESLYLNCPEIHFMVQDARYSYKVEKKDRIEKIFSLPSN</sequence>
<dbReference type="EMBL" id="JANBPW010003240">
    <property type="protein sequence ID" value="KAJ1938246.1"/>
    <property type="molecule type" value="Genomic_DNA"/>
</dbReference>
<protein>
    <submittedName>
        <fullName evidence="1">Uncharacterized protein</fullName>
    </submittedName>
</protein>
<reference evidence="1" key="1">
    <citation type="submission" date="2022-07" db="EMBL/GenBank/DDBJ databases">
        <title>Phylogenomic reconstructions and comparative analyses of Kickxellomycotina fungi.</title>
        <authorList>
            <person name="Reynolds N.K."/>
            <person name="Stajich J.E."/>
            <person name="Barry K."/>
            <person name="Grigoriev I.V."/>
            <person name="Crous P."/>
            <person name="Smith M.E."/>
        </authorList>
    </citation>
    <scope>NUCLEOTIDE SEQUENCE</scope>
    <source>
        <strain evidence="1">NRRL 5244</strain>
    </source>
</reference>
<evidence type="ECO:0000313" key="2">
    <source>
        <dbReference type="Proteomes" id="UP001150603"/>
    </source>
</evidence>
<gene>
    <name evidence="1" type="ORF">FBU59_004500</name>
</gene>